<dbReference type="CDD" id="cd06223">
    <property type="entry name" value="PRTases_typeI"/>
    <property type="match status" value="1"/>
</dbReference>
<dbReference type="InterPro" id="IPR000836">
    <property type="entry name" value="PRTase_dom"/>
</dbReference>
<dbReference type="EMBL" id="FWWZ01000001">
    <property type="protein sequence ID" value="SMC08999.1"/>
    <property type="molecule type" value="Genomic_DNA"/>
</dbReference>
<evidence type="ECO:0000313" key="3">
    <source>
        <dbReference type="Proteomes" id="UP000192602"/>
    </source>
</evidence>
<dbReference type="AlphaFoldDB" id="A0A1W1WS03"/>
<name>A0A1W1WS03_9BACT</name>
<reference evidence="3" key="1">
    <citation type="submission" date="2017-04" db="EMBL/GenBank/DDBJ databases">
        <authorList>
            <person name="Varghese N."/>
            <person name="Submissions S."/>
        </authorList>
    </citation>
    <scope>NUCLEOTIDE SEQUENCE [LARGE SCALE GENOMIC DNA]</scope>
    <source>
        <strain evidence="3">DSM 16512</strain>
    </source>
</reference>
<keyword evidence="2" id="KW-0808">Transferase</keyword>
<organism evidence="2 3">
    <name type="scientific">Nitratiruptor tergarcus DSM 16512</name>
    <dbReference type="NCBI Taxonomy" id="1069081"/>
    <lineage>
        <taxon>Bacteria</taxon>
        <taxon>Pseudomonadati</taxon>
        <taxon>Campylobacterota</taxon>
        <taxon>Epsilonproteobacteria</taxon>
        <taxon>Nautiliales</taxon>
        <taxon>Nitratiruptoraceae</taxon>
        <taxon>Nitratiruptor</taxon>
    </lineage>
</organism>
<dbReference type="OrthoDB" id="5421180at2"/>
<accession>A0A1W1WS03</accession>
<sequence length="216" mass="24347">MFYDRKDAGRKLALTLEKYKNRNDVIVLAIPRGGVEVGAEVAKYLHSDFDLVMCRKLQYPYTTESGYGALCEDGTVYINEYALDGVTEEDIEREIARQAREIQHRITVLRGGRKLKNIKDKIVILVDDGIAMGSTMIAALSMLKKLSPKKIVVAVSTASPQIVSYLQEIADEVIALYTPSPFYAVADAYRNWYDVSDEEVLAILQDLENFIQNDKK</sequence>
<dbReference type="InterPro" id="IPR029057">
    <property type="entry name" value="PRTase-like"/>
</dbReference>
<keyword evidence="2" id="KW-0328">Glycosyltransferase</keyword>
<dbReference type="Proteomes" id="UP000192602">
    <property type="component" value="Unassembled WGS sequence"/>
</dbReference>
<dbReference type="Gene3D" id="3.30.1310.20">
    <property type="entry name" value="PRTase-like"/>
    <property type="match status" value="1"/>
</dbReference>
<dbReference type="STRING" id="1069081.SAMN05660197_0791"/>
<dbReference type="Pfam" id="PF00156">
    <property type="entry name" value="Pribosyltran"/>
    <property type="match status" value="1"/>
</dbReference>
<evidence type="ECO:0000313" key="2">
    <source>
        <dbReference type="EMBL" id="SMC08999.1"/>
    </source>
</evidence>
<dbReference type="RefSeq" id="WP_084275253.1">
    <property type="nucleotide sequence ID" value="NZ_AP026671.1"/>
</dbReference>
<dbReference type="Gene3D" id="3.40.50.2020">
    <property type="match status" value="1"/>
</dbReference>
<protein>
    <submittedName>
        <fullName evidence="2">Predicted phosphoribosyltransferase</fullName>
    </submittedName>
</protein>
<proteinExistence type="predicted"/>
<gene>
    <name evidence="2" type="ORF">SAMN05660197_0791</name>
</gene>
<dbReference type="GO" id="GO:0016757">
    <property type="term" value="F:glycosyltransferase activity"/>
    <property type="evidence" value="ECO:0007669"/>
    <property type="project" value="UniProtKB-KW"/>
</dbReference>
<evidence type="ECO:0000259" key="1">
    <source>
        <dbReference type="Pfam" id="PF00156"/>
    </source>
</evidence>
<keyword evidence="3" id="KW-1185">Reference proteome</keyword>
<dbReference type="SUPFAM" id="SSF53271">
    <property type="entry name" value="PRTase-like"/>
    <property type="match status" value="1"/>
</dbReference>
<feature type="domain" description="Phosphoribosyltransferase" evidence="1">
    <location>
        <begin position="6"/>
        <end position="160"/>
    </location>
</feature>